<dbReference type="NCBIfam" id="TIGR00708">
    <property type="entry name" value="cobA"/>
    <property type="match status" value="1"/>
</dbReference>
<evidence type="ECO:0000313" key="2">
    <source>
        <dbReference type="Proteomes" id="UP000243333"/>
    </source>
</evidence>
<proteinExistence type="predicted"/>
<reference evidence="2" key="1">
    <citation type="submission" date="2016-10" db="EMBL/GenBank/DDBJ databases">
        <authorList>
            <person name="Varghese N."/>
            <person name="Submissions S."/>
        </authorList>
    </citation>
    <scope>NUCLEOTIDE SEQUENCE [LARGE SCALE GENOMIC DNA]</scope>
    <source>
        <strain evidence="2">DSM 23256</strain>
    </source>
</reference>
<dbReference type="PANTHER" id="PTHR46638">
    <property type="entry name" value="CORRINOID ADENOSYLTRANSFERASE"/>
    <property type="match status" value="1"/>
</dbReference>
<accession>A0A1G7JMI3</accession>
<dbReference type="Pfam" id="PF02572">
    <property type="entry name" value="CobA_CobO_BtuR"/>
    <property type="match status" value="1"/>
</dbReference>
<dbReference type="Proteomes" id="UP000243333">
    <property type="component" value="Unassembled WGS sequence"/>
</dbReference>
<dbReference type="Gene3D" id="3.40.50.300">
    <property type="entry name" value="P-loop containing nucleotide triphosphate hydrolases"/>
    <property type="match status" value="1"/>
</dbReference>
<dbReference type="GO" id="GO:0008817">
    <property type="term" value="F:corrinoid adenosyltransferase activity"/>
    <property type="evidence" value="ECO:0007669"/>
    <property type="project" value="InterPro"/>
</dbReference>
<keyword evidence="1" id="KW-0808">Transferase</keyword>
<dbReference type="GO" id="GO:0005524">
    <property type="term" value="F:ATP binding"/>
    <property type="evidence" value="ECO:0007669"/>
    <property type="project" value="InterPro"/>
</dbReference>
<dbReference type="PANTHER" id="PTHR46638:SF1">
    <property type="entry name" value="CORRINOID ADENOSYLTRANSFERASE"/>
    <property type="match status" value="1"/>
</dbReference>
<dbReference type="STRING" id="1123285.SAMN05660235_00997"/>
<dbReference type="NCBIfam" id="NF004637">
    <property type="entry name" value="PRK05986.1"/>
    <property type="match status" value="1"/>
</dbReference>
<gene>
    <name evidence="1" type="ORF">SAMN05660235_00997</name>
</gene>
<sequence length="175" mass="19365">MKTSLGLIQVYTGNGKGKTTASLGLALRACGHGFKVCMFQFMKNNPDYGEMKAAHLLPGFKIIPVGRNEFVNLKNPESIDIQLARDGWELAKSVLRSREYNIVILDEINVAMACGLVDTREVVSFLQEIKGETEILLTGRYAPAEIIAIADLVTEMCEVRHPYSQGVEARQGIDY</sequence>
<name>A0A1G7JMI3_9FIRM</name>
<dbReference type="OrthoDB" id="9810309at2"/>
<dbReference type="SUPFAM" id="SSF52540">
    <property type="entry name" value="P-loop containing nucleoside triphosphate hydrolases"/>
    <property type="match status" value="1"/>
</dbReference>
<protein>
    <submittedName>
        <fullName evidence="1">Cob(I)alamin adenosyltransferase</fullName>
    </submittedName>
</protein>
<evidence type="ECO:0000313" key="1">
    <source>
        <dbReference type="EMBL" id="SDF26065.1"/>
    </source>
</evidence>
<keyword evidence="2" id="KW-1185">Reference proteome</keyword>
<dbReference type="AlphaFoldDB" id="A0A1G7JMI3"/>
<dbReference type="PIRSF" id="PIRSF015617">
    <property type="entry name" value="Adensltrnsf_CobA"/>
    <property type="match status" value="1"/>
</dbReference>
<dbReference type="CDD" id="cd00561">
    <property type="entry name" value="CobA_ACA"/>
    <property type="match status" value="1"/>
</dbReference>
<dbReference type="InterPro" id="IPR027417">
    <property type="entry name" value="P-loop_NTPase"/>
</dbReference>
<dbReference type="InterPro" id="IPR003724">
    <property type="entry name" value="CblAdoTrfase_CobA"/>
</dbReference>
<organism evidence="1 2">
    <name type="scientific">Sporolituus thermophilus DSM 23256</name>
    <dbReference type="NCBI Taxonomy" id="1123285"/>
    <lineage>
        <taxon>Bacteria</taxon>
        <taxon>Bacillati</taxon>
        <taxon>Bacillota</taxon>
        <taxon>Negativicutes</taxon>
        <taxon>Selenomonadales</taxon>
        <taxon>Sporomusaceae</taxon>
        <taxon>Sporolituus</taxon>
    </lineage>
</organism>
<dbReference type="EMBL" id="FNBU01000005">
    <property type="protein sequence ID" value="SDF26065.1"/>
    <property type="molecule type" value="Genomic_DNA"/>
</dbReference>
<dbReference type="GO" id="GO:0009236">
    <property type="term" value="P:cobalamin biosynthetic process"/>
    <property type="evidence" value="ECO:0007669"/>
    <property type="project" value="InterPro"/>
</dbReference>